<proteinExistence type="predicted"/>
<protein>
    <submittedName>
        <fullName evidence="2">Uncharacterized protein</fullName>
    </submittedName>
</protein>
<dbReference type="RefSeq" id="WP_180140584.1">
    <property type="nucleotide sequence ID" value="NZ_CAADHO010000003.1"/>
</dbReference>
<name>A0A4V6ILD7_9BACT</name>
<evidence type="ECO:0000313" key="2">
    <source>
        <dbReference type="EMBL" id="VFQ44768.1"/>
    </source>
</evidence>
<organism evidence="2 3">
    <name type="scientific">Desulfoluna butyratoxydans</name>
    <dbReference type="NCBI Taxonomy" id="231438"/>
    <lineage>
        <taxon>Bacteria</taxon>
        <taxon>Pseudomonadati</taxon>
        <taxon>Thermodesulfobacteriota</taxon>
        <taxon>Desulfobacteria</taxon>
        <taxon>Desulfobacterales</taxon>
        <taxon>Desulfolunaceae</taxon>
        <taxon>Desulfoluna</taxon>
    </lineage>
</organism>
<dbReference type="AlphaFoldDB" id="A0A4V6ILD7"/>
<evidence type="ECO:0000313" key="3">
    <source>
        <dbReference type="Proteomes" id="UP000507962"/>
    </source>
</evidence>
<dbReference type="EMBL" id="CAADHO010000003">
    <property type="protein sequence ID" value="VFQ44768.1"/>
    <property type="molecule type" value="Genomic_DNA"/>
</dbReference>
<keyword evidence="1" id="KW-0472">Membrane</keyword>
<sequence>MVLESLHAGGVALPVPAWIVRGLHLATLTAHVAVMTLLLGGALIYAAGFFSGKGEAPEAPRLPVWTAFAVNTGVAPLLFCQALFAHFIYTSSILMAGWWIGVPVVVMAAYALSYLAISPGTASNARAGAAVAVALLLLFVSFVFVCNIDLMAKPDQWERYADSPHGWILFAGGADTLLRWGHVVLAALFHALLLSRLLGKAGSLNGRPGLYLGVGFFILLAATGLSHFVSLPEAVRQGAESGALSVYLLVASALVLAGLLLAGRLKACAAWALGNLTLMICYREQVRTGFLAPVTTTGPADYGSFWMFALALLTGGAAFVYMLGLLGKGGEA</sequence>
<feature type="transmembrane region" description="Helical" evidence="1">
    <location>
        <begin position="62"/>
        <end position="84"/>
    </location>
</feature>
<keyword evidence="3" id="KW-1185">Reference proteome</keyword>
<gene>
    <name evidence="2" type="ORF">MSL71_24250</name>
</gene>
<feature type="transmembrane region" description="Helical" evidence="1">
    <location>
        <begin position="96"/>
        <end position="117"/>
    </location>
</feature>
<keyword evidence="1" id="KW-0812">Transmembrane</keyword>
<feature type="transmembrane region" description="Helical" evidence="1">
    <location>
        <begin position="177"/>
        <end position="198"/>
    </location>
</feature>
<evidence type="ECO:0000256" key="1">
    <source>
        <dbReference type="SAM" id="Phobius"/>
    </source>
</evidence>
<feature type="transmembrane region" description="Helical" evidence="1">
    <location>
        <begin position="129"/>
        <end position="150"/>
    </location>
</feature>
<feature type="transmembrane region" description="Helical" evidence="1">
    <location>
        <begin position="210"/>
        <end position="229"/>
    </location>
</feature>
<feature type="transmembrane region" description="Helical" evidence="1">
    <location>
        <begin position="241"/>
        <end position="261"/>
    </location>
</feature>
<accession>A0A4V6ILD7</accession>
<feature type="transmembrane region" description="Helical" evidence="1">
    <location>
        <begin position="28"/>
        <end position="50"/>
    </location>
</feature>
<dbReference type="Proteomes" id="UP000507962">
    <property type="component" value="Unassembled WGS sequence"/>
</dbReference>
<reference evidence="2 3" key="1">
    <citation type="submission" date="2019-03" db="EMBL/GenBank/DDBJ databases">
        <authorList>
            <person name="Nijsse B."/>
        </authorList>
    </citation>
    <scope>NUCLEOTIDE SEQUENCE [LARGE SCALE GENOMIC DNA]</scope>
    <source>
        <strain evidence="2">Desulfoluna butyratoxydans MSL71</strain>
    </source>
</reference>
<keyword evidence="1" id="KW-1133">Transmembrane helix</keyword>
<feature type="transmembrane region" description="Helical" evidence="1">
    <location>
        <begin position="305"/>
        <end position="326"/>
    </location>
</feature>